<evidence type="ECO:0000256" key="4">
    <source>
        <dbReference type="SAM" id="MobiDB-lite"/>
    </source>
</evidence>
<name>A0A8B8GCJ0_9HEMI</name>
<evidence type="ECO:0000259" key="5">
    <source>
        <dbReference type="Pfam" id="PF15619"/>
    </source>
</evidence>
<evidence type="ECO:0000256" key="1">
    <source>
        <dbReference type="ARBA" id="ARBA00010229"/>
    </source>
</evidence>
<gene>
    <name evidence="7" type="primary">LOC112690595</name>
</gene>
<dbReference type="InterPro" id="IPR026188">
    <property type="entry name" value="Lebercilin-like"/>
</dbReference>
<dbReference type="PANTHER" id="PTHR16650">
    <property type="entry name" value="C21ORF13-RELATED"/>
    <property type="match status" value="1"/>
</dbReference>
<feature type="domain" description="Lebercilin" evidence="5">
    <location>
        <begin position="100"/>
        <end position="276"/>
    </location>
</feature>
<comment type="similarity">
    <text evidence="1">Belongs to the LCA5 family.</text>
</comment>
<feature type="coiled-coil region" evidence="3">
    <location>
        <begin position="96"/>
        <end position="282"/>
    </location>
</feature>
<evidence type="ECO:0000313" key="7">
    <source>
        <dbReference type="RefSeq" id="XP_025420427.1"/>
    </source>
</evidence>
<proteinExistence type="inferred from homology"/>
<keyword evidence="2 3" id="KW-0175">Coiled coil</keyword>
<dbReference type="InterPro" id="IPR028933">
    <property type="entry name" value="Lebercilin_dom"/>
</dbReference>
<feature type="region of interest" description="Disordered" evidence="4">
    <location>
        <begin position="388"/>
        <end position="414"/>
    </location>
</feature>
<dbReference type="PANTHER" id="PTHR16650:SF6">
    <property type="entry name" value="GH21622P"/>
    <property type="match status" value="1"/>
</dbReference>
<accession>A0A8B8GCJ0</accession>
<reference evidence="7" key="1">
    <citation type="submission" date="2025-08" db="UniProtKB">
        <authorList>
            <consortium name="RefSeq"/>
        </authorList>
    </citation>
    <scope>IDENTIFICATION</scope>
    <source>
        <tissue evidence="7">Whole body</tissue>
    </source>
</reference>
<dbReference type="GO" id="GO:0042073">
    <property type="term" value="P:intraciliary transport"/>
    <property type="evidence" value="ECO:0007669"/>
    <property type="project" value="TreeGrafter"/>
</dbReference>
<organism evidence="6 7">
    <name type="scientific">Sipha flava</name>
    <name type="common">yellow sugarcane aphid</name>
    <dbReference type="NCBI Taxonomy" id="143950"/>
    <lineage>
        <taxon>Eukaryota</taxon>
        <taxon>Metazoa</taxon>
        <taxon>Ecdysozoa</taxon>
        <taxon>Arthropoda</taxon>
        <taxon>Hexapoda</taxon>
        <taxon>Insecta</taxon>
        <taxon>Pterygota</taxon>
        <taxon>Neoptera</taxon>
        <taxon>Paraneoptera</taxon>
        <taxon>Hemiptera</taxon>
        <taxon>Sternorrhyncha</taxon>
        <taxon>Aphidomorpha</taxon>
        <taxon>Aphidoidea</taxon>
        <taxon>Aphididae</taxon>
        <taxon>Sipha</taxon>
    </lineage>
</organism>
<dbReference type="GeneID" id="112690595"/>
<dbReference type="Proteomes" id="UP000694846">
    <property type="component" value="Unplaced"/>
</dbReference>
<dbReference type="GO" id="GO:0005930">
    <property type="term" value="C:axoneme"/>
    <property type="evidence" value="ECO:0007669"/>
    <property type="project" value="TreeGrafter"/>
</dbReference>
<protein>
    <submittedName>
        <fullName evidence="7">Lebercilin-like protein</fullName>
    </submittedName>
</protein>
<dbReference type="OrthoDB" id="2123794at2759"/>
<dbReference type="AlphaFoldDB" id="A0A8B8GCJ0"/>
<evidence type="ECO:0000313" key="6">
    <source>
        <dbReference type="Proteomes" id="UP000694846"/>
    </source>
</evidence>
<evidence type="ECO:0000256" key="2">
    <source>
        <dbReference type="ARBA" id="ARBA00023054"/>
    </source>
</evidence>
<evidence type="ECO:0000256" key="3">
    <source>
        <dbReference type="SAM" id="Coils"/>
    </source>
</evidence>
<feature type="compositionally biased region" description="Polar residues" evidence="4">
    <location>
        <begin position="402"/>
        <end position="411"/>
    </location>
</feature>
<dbReference type="RefSeq" id="XP_025420427.1">
    <property type="nucleotide sequence ID" value="XM_025564642.1"/>
</dbReference>
<keyword evidence="6" id="KW-1185">Reference proteome</keyword>
<sequence>MTQELQKELILHSNNDYSYSGEIIGQYMMELPVFDNKKVNSTPNQQRKKKVLKPIRVHTLSATRRRQCITNSPYQTTYTNHPGTHSKTSNLNNVLNDEHTFRLKQLENKLVEARMKIHDIITENRLLKTLEKRHENALSMYEGKQAKLPQVIKSYEDDIRILQSRIRQMKISYKEIENRYKSQSTEFLVLQKQYKHLLNLSKNKDLSKREKLSDQLEEAQHTIKQQDNKIQNLMKQLELQNKTHRHHMNSKNIKIKELQLEIKRLNNEVQNLEPHLGKLNNKNSTARQIFSKGITASSITITPRVAKPVSTIHEQDDGIDESFNKTNKSISLKPESLHKENEDVYSIKDVQKNSIRQIKINTNKTIPSTLINDKPYSLNMSSSGTWLNRGSTKLSNEKKSELSNIPSNDLENNNEEISNKHCQITETLSMSRTQKDLLLAKLNQVSEDNYDYENNYKSKLLKQSDIKKYSSFESNDLSNESSISD</sequence>
<dbReference type="Pfam" id="PF15619">
    <property type="entry name" value="Lebercilin"/>
    <property type="match status" value="1"/>
</dbReference>